<sequence>MDKGAKRKEREDAPPAPPSHRILSADELGLLKVTQVPAGDKWEETAATQRWGQPDKQHGVTRLQVHCPDWDPDRCLVATARTGGRVTLHSGADGSDLGSFRAAPPATTSGRSDMSGNDIVSLRFVGGAHTGGKLLLVTATAAGHVSVHSCAEEAALQTGPSAEAGARPVVTWEDAQRLQTVGDVQAMDVSSSGRHVAVGGDGHQLRVWDLAAAAAAAKQAAGGKAGGKGAEAAGAKAPEPLFAGKAGKPSRSGLQDLAHVTAVSYVPGKDDQVILVGTAKHKLWLYDMRAGRKPQAEVVWGEGRITALLPEQDGQRVWVGNGRGCVEALDLRQAPSRVVMGHALKGMAGAVRALSLHPTQPLIASVSLDRHLRVHSTAKRSLLSKVYLKQALTGVAWLPVPPAAPAEDAEEAEGGSGDEEEQPRRYGSRPFGRGGQHRRGGGGGRGGSGGRGGRGGRQDTKRPKRGAGDD</sequence>
<dbReference type="Gene3D" id="2.130.10.10">
    <property type="entry name" value="YVTN repeat-like/Quinoprotein amine dehydrogenase"/>
    <property type="match status" value="2"/>
</dbReference>
<feature type="compositionally biased region" description="Acidic residues" evidence="1">
    <location>
        <begin position="407"/>
        <end position="421"/>
    </location>
</feature>
<evidence type="ECO:0000313" key="3">
    <source>
        <dbReference type="Proteomes" id="UP000612055"/>
    </source>
</evidence>
<evidence type="ECO:0000313" key="2">
    <source>
        <dbReference type="EMBL" id="KAG2494266.1"/>
    </source>
</evidence>
<dbReference type="PANTHER" id="PTHR16038:SF4">
    <property type="entry name" value="WD REPEAT-CONTAINING PROTEIN 74"/>
    <property type="match status" value="1"/>
</dbReference>
<dbReference type="OrthoDB" id="18388at2759"/>
<feature type="compositionally biased region" description="Polar residues" evidence="1">
    <location>
        <begin position="106"/>
        <end position="115"/>
    </location>
</feature>
<name>A0A835Y1M3_9CHLO</name>
<feature type="region of interest" description="Disordered" evidence="1">
    <location>
        <begin position="89"/>
        <end position="115"/>
    </location>
</feature>
<organism evidence="2 3">
    <name type="scientific">Edaphochlamys debaryana</name>
    <dbReference type="NCBI Taxonomy" id="47281"/>
    <lineage>
        <taxon>Eukaryota</taxon>
        <taxon>Viridiplantae</taxon>
        <taxon>Chlorophyta</taxon>
        <taxon>core chlorophytes</taxon>
        <taxon>Chlorophyceae</taxon>
        <taxon>CS clade</taxon>
        <taxon>Chlamydomonadales</taxon>
        <taxon>Chlamydomonadales incertae sedis</taxon>
        <taxon>Edaphochlamys</taxon>
    </lineage>
</organism>
<comment type="caution">
    <text evidence="2">The sequence shown here is derived from an EMBL/GenBank/DDBJ whole genome shotgun (WGS) entry which is preliminary data.</text>
</comment>
<evidence type="ECO:0000256" key="1">
    <source>
        <dbReference type="SAM" id="MobiDB-lite"/>
    </source>
</evidence>
<dbReference type="InterPro" id="IPR036322">
    <property type="entry name" value="WD40_repeat_dom_sf"/>
</dbReference>
<protein>
    <submittedName>
        <fullName evidence="2">Uncharacterized protein</fullName>
    </submittedName>
</protein>
<dbReference type="SMART" id="SM00320">
    <property type="entry name" value="WD40"/>
    <property type="match status" value="3"/>
</dbReference>
<feature type="compositionally biased region" description="Basic and acidic residues" evidence="1">
    <location>
        <begin position="1"/>
        <end position="13"/>
    </location>
</feature>
<dbReference type="AlphaFoldDB" id="A0A835Y1M3"/>
<proteinExistence type="predicted"/>
<dbReference type="Proteomes" id="UP000612055">
    <property type="component" value="Unassembled WGS sequence"/>
</dbReference>
<dbReference type="PANTHER" id="PTHR16038">
    <property type="entry name" value="NOP SEVEN ASSOCIATED PROTEIN 1"/>
    <property type="match status" value="1"/>
</dbReference>
<reference evidence="2" key="1">
    <citation type="journal article" date="2020" name="bioRxiv">
        <title>Comparative genomics of Chlamydomonas.</title>
        <authorList>
            <person name="Craig R.J."/>
            <person name="Hasan A.R."/>
            <person name="Ness R.W."/>
            <person name="Keightley P.D."/>
        </authorList>
    </citation>
    <scope>NUCLEOTIDE SEQUENCE</scope>
    <source>
        <strain evidence="2">CCAP 11/70</strain>
    </source>
</reference>
<feature type="compositionally biased region" description="Basic and acidic residues" evidence="1">
    <location>
        <begin position="456"/>
        <end position="470"/>
    </location>
</feature>
<dbReference type="SUPFAM" id="SSF50978">
    <property type="entry name" value="WD40 repeat-like"/>
    <property type="match status" value="1"/>
</dbReference>
<dbReference type="InterPro" id="IPR001680">
    <property type="entry name" value="WD40_rpt"/>
</dbReference>
<feature type="region of interest" description="Disordered" evidence="1">
    <location>
        <begin position="1"/>
        <end position="23"/>
    </location>
</feature>
<dbReference type="Pfam" id="PF00400">
    <property type="entry name" value="WD40"/>
    <property type="match status" value="2"/>
</dbReference>
<gene>
    <name evidence="2" type="ORF">HYH03_007621</name>
</gene>
<dbReference type="InterPro" id="IPR037379">
    <property type="entry name" value="WDR74/Nsa1"/>
</dbReference>
<feature type="region of interest" description="Disordered" evidence="1">
    <location>
        <begin position="404"/>
        <end position="470"/>
    </location>
</feature>
<dbReference type="InterPro" id="IPR015943">
    <property type="entry name" value="WD40/YVTN_repeat-like_dom_sf"/>
</dbReference>
<dbReference type="GO" id="GO:0030687">
    <property type="term" value="C:preribosome, large subunit precursor"/>
    <property type="evidence" value="ECO:0007669"/>
    <property type="project" value="TreeGrafter"/>
</dbReference>
<dbReference type="GO" id="GO:0042273">
    <property type="term" value="P:ribosomal large subunit biogenesis"/>
    <property type="evidence" value="ECO:0007669"/>
    <property type="project" value="InterPro"/>
</dbReference>
<dbReference type="GO" id="GO:0005730">
    <property type="term" value="C:nucleolus"/>
    <property type="evidence" value="ECO:0007669"/>
    <property type="project" value="InterPro"/>
</dbReference>
<accession>A0A835Y1M3</accession>
<dbReference type="EMBL" id="JAEHOE010000032">
    <property type="protein sequence ID" value="KAG2494266.1"/>
    <property type="molecule type" value="Genomic_DNA"/>
</dbReference>
<feature type="compositionally biased region" description="Gly residues" evidence="1">
    <location>
        <begin position="441"/>
        <end position="455"/>
    </location>
</feature>
<keyword evidence="3" id="KW-1185">Reference proteome</keyword>